<comment type="caution">
    <text evidence="1">The sequence shown here is derived from an EMBL/GenBank/DDBJ whole genome shotgun (WGS) entry which is preliminary data.</text>
</comment>
<dbReference type="EMBL" id="JYDQ01000033">
    <property type="protein sequence ID" value="KRY19640.1"/>
    <property type="molecule type" value="Genomic_DNA"/>
</dbReference>
<accession>A0A0V1A4B7</accession>
<gene>
    <name evidence="1" type="ORF">T12_16116</name>
</gene>
<organism evidence="1 2">
    <name type="scientific">Trichinella patagoniensis</name>
    <dbReference type="NCBI Taxonomy" id="990121"/>
    <lineage>
        <taxon>Eukaryota</taxon>
        <taxon>Metazoa</taxon>
        <taxon>Ecdysozoa</taxon>
        <taxon>Nematoda</taxon>
        <taxon>Enoplea</taxon>
        <taxon>Dorylaimia</taxon>
        <taxon>Trichinellida</taxon>
        <taxon>Trichinellidae</taxon>
        <taxon>Trichinella</taxon>
    </lineage>
</organism>
<reference evidence="1 2" key="1">
    <citation type="submission" date="2015-01" db="EMBL/GenBank/DDBJ databases">
        <title>Evolution of Trichinella species and genotypes.</title>
        <authorList>
            <person name="Korhonen P.K."/>
            <person name="Edoardo P."/>
            <person name="Giuseppe L.R."/>
            <person name="Gasser R.B."/>
        </authorList>
    </citation>
    <scope>NUCLEOTIDE SEQUENCE [LARGE SCALE GENOMIC DNA]</scope>
    <source>
        <strain evidence="1">ISS2496</strain>
    </source>
</reference>
<dbReference type="AlphaFoldDB" id="A0A0V1A4B7"/>
<evidence type="ECO:0000313" key="2">
    <source>
        <dbReference type="Proteomes" id="UP000054783"/>
    </source>
</evidence>
<protein>
    <submittedName>
        <fullName evidence="1">Uncharacterized protein</fullName>
    </submittedName>
</protein>
<proteinExistence type="predicted"/>
<sequence length="70" mass="7790">MTLACDGSNLKQAYLLNIATKSRGVVKRQKILLFMKVIKSRELNPNMTPTKTKVSGIAGTLLKIGRRFRA</sequence>
<dbReference type="Proteomes" id="UP000054783">
    <property type="component" value="Unassembled WGS sequence"/>
</dbReference>
<keyword evidence="2" id="KW-1185">Reference proteome</keyword>
<evidence type="ECO:0000313" key="1">
    <source>
        <dbReference type="EMBL" id="KRY19640.1"/>
    </source>
</evidence>
<name>A0A0V1A4B7_9BILA</name>